<dbReference type="PANTHER" id="PTHR32305">
    <property type="match status" value="1"/>
</dbReference>
<evidence type="ECO:0000313" key="2">
    <source>
        <dbReference type="EMBL" id="TDD09640.1"/>
    </source>
</evidence>
<dbReference type="InterPro" id="IPR050708">
    <property type="entry name" value="T6SS_VgrG/RHS"/>
</dbReference>
<sequence>MLVELGCDALGRLRESSQVSEAHPGGVKTVLTYDVLGRLATRTEPGVKNEVSGVTHTRRTTYVYDADGAGLRETVSDLTSGDAERATVYTYDDHGRVETITDPEGGVVRQSWNVIGRPATVTDARGAVVEHAYSERGELITQTLKGWTGSPVDPQPATDKVLASFGYDAAGRLATQSDAMGRKISFDYFGDNLLAKKIADNVKLNGSDAARDVELENHTYDAAGNQIKLVTGGEEESTTEHDHFRVRQARPPGARHRPRPYGAAGRNVGDGVRHGRGEARCGRPDRGAYRGDLRRPRPADHRHADRAQAVHGVLHHHHGVRRRGQAGQAGRPGRQGHVLRGERGR</sequence>
<dbReference type="NCBIfam" id="TIGR01643">
    <property type="entry name" value="YD_repeat_2x"/>
    <property type="match status" value="1"/>
</dbReference>
<feature type="compositionally biased region" description="Low complexity" evidence="1">
    <location>
        <begin position="325"/>
        <end position="336"/>
    </location>
</feature>
<name>A0A4R4W8S9_9ACTN</name>
<gene>
    <name evidence="2" type="ORF">E1292_09015</name>
</gene>
<dbReference type="Gene3D" id="2.180.10.10">
    <property type="entry name" value="RHS repeat-associated core"/>
    <property type="match status" value="2"/>
</dbReference>
<evidence type="ECO:0000313" key="3">
    <source>
        <dbReference type="Proteomes" id="UP000295258"/>
    </source>
</evidence>
<comment type="caution">
    <text evidence="2">The sequence shown here is derived from an EMBL/GenBank/DDBJ whole genome shotgun (WGS) entry which is preliminary data.</text>
</comment>
<organism evidence="2 3">
    <name type="scientific">Nonomuraea deserti</name>
    <dbReference type="NCBI Taxonomy" id="1848322"/>
    <lineage>
        <taxon>Bacteria</taxon>
        <taxon>Bacillati</taxon>
        <taxon>Actinomycetota</taxon>
        <taxon>Actinomycetes</taxon>
        <taxon>Streptosporangiales</taxon>
        <taxon>Streptosporangiaceae</taxon>
        <taxon>Nonomuraea</taxon>
    </lineage>
</organism>
<feature type="compositionally biased region" description="Basic residues" evidence="1">
    <location>
        <begin position="313"/>
        <end position="324"/>
    </location>
</feature>
<proteinExistence type="predicted"/>
<dbReference type="EMBL" id="SMKO01000015">
    <property type="protein sequence ID" value="TDD09640.1"/>
    <property type="molecule type" value="Genomic_DNA"/>
</dbReference>
<dbReference type="AlphaFoldDB" id="A0A4R4W8S9"/>
<protein>
    <recommendedName>
        <fullName evidence="4">RHS repeat protein</fullName>
    </recommendedName>
</protein>
<feature type="compositionally biased region" description="Basic residues" evidence="1">
    <location>
        <begin position="248"/>
        <end position="259"/>
    </location>
</feature>
<feature type="region of interest" description="Disordered" evidence="1">
    <location>
        <begin position="248"/>
        <end position="345"/>
    </location>
</feature>
<dbReference type="PANTHER" id="PTHR32305:SF15">
    <property type="entry name" value="PROTEIN RHSA-RELATED"/>
    <property type="match status" value="1"/>
</dbReference>
<keyword evidence="3" id="KW-1185">Reference proteome</keyword>
<evidence type="ECO:0008006" key="4">
    <source>
        <dbReference type="Google" id="ProtNLM"/>
    </source>
</evidence>
<dbReference type="InterPro" id="IPR006530">
    <property type="entry name" value="YD"/>
</dbReference>
<evidence type="ECO:0000256" key="1">
    <source>
        <dbReference type="SAM" id="MobiDB-lite"/>
    </source>
</evidence>
<accession>A0A4R4W8S9</accession>
<dbReference type="Proteomes" id="UP000295258">
    <property type="component" value="Unassembled WGS sequence"/>
</dbReference>
<reference evidence="2 3" key="1">
    <citation type="submission" date="2019-03" db="EMBL/GenBank/DDBJ databases">
        <title>Draft genome sequences of novel Actinobacteria.</title>
        <authorList>
            <person name="Sahin N."/>
            <person name="Ay H."/>
            <person name="Saygin H."/>
        </authorList>
    </citation>
    <scope>NUCLEOTIDE SEQUENCE [LARGE SCALE GENOMIC DNA]</scope>
    <source>
        <strain evidence="2 3">KC310</strain>
    </source>
</reference>
<feature type="compositionally biased region" description="Basic and acidic residues" evidence="1">
    <location>
        <begin position="271"/>
        <end position="308"/>
    </location>
</feature>